<proteinExistence type="predicted"/>
<name>A0ABN6KGV8_9LEPT</name>
<evidence type="ECO:0000256" key="2">
    <source>
        <dbReference type="SAM" id="MobiDB-lite"/>
    </source>
</evidence>
<keyword evidence="4" id="KW-1185">Reference proteome</keyword>
<keyword evidence="1" id="KW-0175">Coiled coil</keyword>
<dbReference type="RefSeq" id="WP_109021501.1">
    <property type="nucleotide sequence ID" value="NZ_AP025028.1"/>
</dbReference>
<protein>
    <submittedName>
        <fullName evidence="3">Uncharacterized protein</fullName>
    </submittedName>
</protein>
<sequence length="495" mass="58684">MPLAVQEEERELLQIQEFRKGYIYFLSSLQSLAGAFLQFLTSGNISEANKRDLLPLRKLLDSELNKSQKKIKDIIINLDEKHLYPYMKKEYNRYFPAGLADETRNEFVQFHIIFEMLRILYIESKQSWEDIKKAIESANFHENEFRNEALLGFRVNPALDRLVSLSIFLKRMSHILQIEKPEAIWEPKTTKPKFKENVTYRLSSVFSENLYQTEFQEEMTHSPFPEEALEKKQTSSEAKPQEVPESKKVTPRKESIINYIQAYGKYSWNSDQHYFFRFETDKYMEEKDYFKQTISMDLHMGADEQILRSELIRSLTSLERKSRSAEELEKDYLNFLDRFFDFCENIIMMNINIPSQLKWVFLFHIGPSHFYMIAKKFLTEVNTGFLHIRSLDGKKVSRVIPTEVVKKNIIDYWNRVVLPNVGEEKNNLAILKKLSEVVENCYKEVSAHAIQCYEDLPPEIKASKPRVQLFREYMNQWMGAANIIVFKRFVKNKSF</sequence>
<dbReference type="EMBL" id="AP025028">
    <property type="protein sequence ID" value="BDA80465.1"/>
    <property type="molecule type" value="Genomic_DNA"/>
</dbReference>
<feature type="region of interest" description="Disordered" evidence="2">
    <location>
        <begin position="221"/>
        <end position="249"/>
    </location>
</feature>
<organism evidence="3 4">
    <name type="scientific">Leptospira kobayashii</name>
    <dbReference type="NCBI Taxonomy" id="1917830"/>
    <lineage>
        <taxon>Bacteria</taxon>
        <taxon>Pseudomonadati</taxon>
        <taxon>Spirochaetota</taxon>
        <taxon>Spirochaetia</taxon>
        <taxon>Leptospirales</taxon>
        <taxon>Leptospiraceae</taxon>
        <taxon>Leptospira</taxon>
    </lineage>
</organism>
<dbReference type="Proteomes" id="UP000245263">
    <property type="component" value="Chromosome 1"/>
</dbReference>
<gene>
    <name evidence="3" type="ORF">LPTSP3_g33950</name>
</gene>
<evidence type="ECO:0000313" key="3">
    <source>
        <dbReference type="EMBL" id="BDA80465.1"/>
    </source>
</evidence>
<feature type="compositionally biased region" description="Basic and acidic residues" evidence="2">
    <location>
        <begin position="228"/>
        <end position="249"/>
    </location>
</feature>
<feature type="coiled-coil region" evidence="1">
    <location>
        <begin position="308"/>
        <end position="338"/>
    </location>
</feature>
<evidence type="ECO:0000256" key="1">
    <source>
        <dbReference type="SAM" id="Coils"/>
    </source>
</evidence>
<accession>A0ABN6KGV8</accession>
<reference evidence="3 4" key="1">
    <citation type="submission" date="2021-08" db="EMBL/GenBank/DDBJ databases">
        <title>Complete genome sequence of Leptospira kobayashii strain E30.</title>
        <authorList>
            <person name="Nakao R."/>
            <person name="Nakamura S."/>
            <person name="Masuzawa T."/>
            <person name="Koizumi N."/>
        </authorList>
    </citation>
    <scope>NUCLEOTIDE SEQUENCE [LARGE SCALE GENOMIC DNA]</scope>
    <source>
        <strain evidence="3 4">E30</strain>
    </source>
</reference>
<evidence type="ECO:0000313" key="4">
    <source>
        <dbReference type="Proteomes" id="UP000245263"/>
    </source>
</evidence>